<evidence type="ECO:0000256" key="4">
    <source>
        <dbReference type="ARBA" id="ARBA00022519"/>
    </source>
</evidence>
<dbReference type="KEGG" id="dak:DaAHT2_2329"/>
<keyword evidence="9" id="KW-0645">Protease</keyword>
<dbReference type="InParanoid" id="D6Z707"/>
<keyword evidence="3" id="KW-1003">Cell membrane</keyword>
<dbReference type="InterPro" id="IPR050882">
    <property type="entry name" value="Prepilin_peptidase/N-MTase"/>
</dbReference>
<feature type="transmembrane region" description="Helical" evidence="10">
    <location>
        <begin position="241"/>
        <end position="259"/>
    </location>
</feature>
<dbReference type="InterPro" id="IPR010627">
    <property type="entry name" value="Prepilin_pept_A24_N"/>
</dbReference>
<dbReference type="InterPro" id="IPR000045">
    <property type="entry name" value="Prepilin_IV_endopep_pep"/>
</dbReference>
<accession>D6Z707</accession>
<evidence type="ECO:0000256" key="3">
    <source>
        <dbReference type="ARBA" id="ARBA00022475"/>
    </source>
</evidence>
<dbReference type="PANTHER" id="PTHR30487">
    <property type="entry name" value="TYPE 4 PREPILIN-LIKE PROTEINS LEADER PEPTIDE-PROCESSING ENZYME"/>
    <property type="match status" value="1"/>
</dbReference>
<evidence type="ECO:0000256" key="5">
    <source>
        <dbReference type="ARBA" id="ARBA00022692"/>
    </source>
</evidence>
<dbReference type="GO" id="GO:0006465">
    <property type="term" value="P:signal peptide processing"/>
    <property type="evidence" value="ECO:0007669"/>
    <property type="project" value="TreeGrafter"/>
</dbReference>
<dbReference type="HOGENOM" id="CLU_057101_0_1_7"/>
<dbReference type="Pfam" id="PF06750">
    <property type="entry name" value="A24_N_bact"/>
    <property type="match status" value="1"/>
</dbReference>
<comment type="function">
    <text evidence="9">Plays an essential role in type IV pili and type II pseudopili formation by proteolytically removing the leader sequence from substrate proteins and subsequently monomethylating the alpha-amino group of the newly exposed N-terminal phenylalanine.</text>
</comment>
<evidence type="ECO:0000256" key="1">
    <source>
        <dbReference type="ARBA" id="ARBA00004429"/>
    </source>
</evidence>
<organism evidence="13 14">
    <name type="scientific">Desulfurivibrio alkaliphilus (strain DSM 19089 / UNIQEM U267 / AHT2)</name>
    <dbReference type="NCBI Taxonomy" id="589865"/>
    <lineage>
        <taxon>Bacteria</taxon>
        <taxon>Pseudomonadati</taxon>
        <taxon>Thermodesulfobacteriota</taxon>
        <taxon>Desulfobulbia</taxon>
        <taxon>Desulfobulbales</taxon>
        <taxon>Desulfobulbaceae</taxon>
        <taxon>Desulfurivibrio</taxon>
    </lineage>
</organism>
<evidence type="ECO:0000259" key="11">
    <source>
        <dbReference type="Pfam" id="PF01478"/>
    </source>
</evidence>
<dbReference type="EC" id="2.1.1.-" evidence="9"/>
<reference evidence="14" key="1">
    <citation type="submission" date="2010-02" db="EMBL/GenBank/DDBJ databases">
        <title>Complete sequence of Desulfurivibrio alkaliphilus AHT2.</title>
        <authorList>
            <consortium name="US DOE Joint Genome Institute"/>
            <person name="Pitluck S."/>
            <person name="Chertkov O."/>
            <person name="Detter J.C."/>
            <person name="Han C."/>
            <person name="Tapia R."/>
            <person name="Larimer F."/>
            <person name="Land M."/>
            <person name="Hauser L."/>
            <person name="Kyrpides N."/>
            <person name="Mikhailova N."/>
            <person name="Sorokin D.Y."/>
            <person name="Muyzer G."/>
            <person name="Woyke T."/>
        </authorList>
    </citation>
    <scope>NUCLEOTIDE SEQUENCE [LARGE SCALE GENOMIC DNA]</scope>
    <source>
        <strain evidence="14">DSM 19089 / UNIQEM U267 / AHT2</strain>
    </source>
</reference>
<dbReference type="PRINTS" id="PR00864">
    <property type="entry name" value="PREPILNPTASE"/>
</dbReference>
<dbReference type="eggNOG" id="COG1989">
    <property type="taxonomic scope" value="Bacteria"/>
</dbReference>
<evidence type="ECO:0000313" key="13">
    <source>
        <dbReference type="EMBL" id="ADH86994.1"/>
    </source>
</evidence>
<comment type="subcellular location">
    <subcellularLocation>
        <location evidence="1">Cell inner membrane</location>
        <topology evidence="1">Multi-pass membrane protein</topology>
    </subcellularLocation>
    <subcellularLocation>
        <location evidence="9">Cell membrane</location>
        <topology evidence="9">Multi-pass membrane protein</topology>
    </subcellularLocation>
</comment>
<dbReference type="Gene3D" id="1.20.120.1220">
    <property type="match status" value="1"/>
</dbReference>
<keyword evidence="5 9" id="KW-0812">Transmembrane</keyword>
<feature type="transmembrane region" description="Helical" evidence="10">
    <location>
        <begin position="196"/>
        <end position="229"/>
    </location>
</feature>
<sequence length="270" mass="29534">MPMEYHIPYYLLIAMVMVLGAVVGSFLNVVILRLPASMLGAKETIVWPASRCPRCKNPLAWYDNIPLVSFMLLRRRCRACQAKISWRYPLVEAAMAGLALALLLRLGLTLDWLIYFIFSAALLAILFIDLDHQLIPDVISLPGIVLGFAASFVLSGVTWVDAGLGILLGGGSFYLVALGYRLATGRDGMGGGDIKLLAMLGAFLGWQSLPFIILASSLLGLVVGIGAMIRQGKGGRSVIPFGPFLVVAAWLWLFFPAWIDELWHLLFLPQ</sequence>
<comment type="catalytic activity">
    <reaction evidence="9">
        <text>Typically cleaves a -Gly-|-Phe- bond to release an N-terminal, basic peptide of 5-8 residues from type IV prepilin, and then N-methylates the new N-terminal amino group, the methyl donor being S-adenosyl-L-methionine.</text>
        <dbReference type="EC" id="3.4.23.43"/>
    </reaction>
</comment>
<evidence type="ECO:0000256" key="6">
    <source>
        <dbReference type="ARBA" id="ARBA00022989"/>
    </source>
</evidence>
<keyword evidence="7 10" id="KW-0472">Membrane</keyword>
<keyword evidence="9" id="KW-0489">Methyltransferase</keyword>
<evidence type="ECO:0000256" key="10">
    <source>
        <dbReference type="SAM" id="Phobius"/>
    </source>
</evidence>
<feature type="transmembrane region" description="Helical" evidence="10">
    <location>
        <begin position="112"/>
        <end position="131"/>
    </location>
</feature>
<dbReference type="EMBL" id="CP001940">
    <property type="protein sequence ID" value="ADH86994.1"/>
    <property type="molecule type" value="Genomic_DNA"/>
</dbReference>
<dbReference type="InterPro" id="IPR014032">
    <property type="entry name" value="Peptidase_A24A_bac"/>
</dbReference>
<dbReference type="GO" id="GO:0008168">
    <property type="term" value="F:methyltransferase activity"/>
    <property type="evidence" value="ECO:0007669"/>
    <property type="project" value="UniProtKB-KW"/>
</dbReference>
<dbReference type="EC" id="3.4.23.43" evidence="9"/>
<feature type="domain" description="Prepilin peptidase A24 N-terminal" evidence="12">
    <location>
        <begin position="18"/>
        <end position="105"/>
    </location>
</feature>
<protein>
    <recommendedName>
        <fullName evidence="9">Prepilin leader peptidase/N-methyltransferase</fullName>
        <ecNumber evidence="9">2.1.1.-</ecNumber>
        <ecNumber evidence="9">3.4.23.43</ecNumber>
    </recommendedName>
</protein>
<dbReference type="GO" id="GO:0032259">
    <property type="term" value="P:methylation"/>
    <property type="evidence" value="ECO:0007669"/>
    <property type="project" value="UniProtKB-KW"/>
</dbReference>
<name>D6Z707_DESAT</name>
<evidence type="ECO:0000256" key="9">
    <source>
        <dbReference type="RuleBase" id="RU003794"/>
    </source>
</evidence>
<keyword evidence="9 13" id="KW-0378">Hydrolase</keyword>
<evidence type="ECO:0000256" key="2">
    <source>
        <dbReference type="ARBA" id="ARBA00005801"/>
    </source>
</evidence>
<evidence type="ECO:0000256" key="8">
    <source>
        <dbReference type="RuleBase" id="RU003793"/>
    </source>
</evidence>
<dbReference type="GO" id="GO:0005886">
    <property type="term" value="C:plasma membrane"/>
    <property type="evidence" value="ECO:0007669"/>
    <property type="project" value="UniProtKB-SubCell"/>
</dbReference>
<evidence type="ECO:0000256" key="7">
    <source>
        <dbReference type="ARBA" id="ARBA00023136"/>
    </source>
</evidence>
<keyword evidence="9" id="KW-0511">Multifunctional enzyme</keyword>
<keyword evidence="9" id="KW-0808">Transferase</keyword>
<dbReference type="FunCoup" id="D6Z707">
    <property type="interactions" value="269"/>
</dbReference>
<keyword evidence="14" id="KW-1185">Reference proteome</keyword>
<feature type="domain" description="Prepilin type IV endopeptidase peptidase" evidence="11">
    <location>
        <begin position="116"/>
        <end position="225"/>
    </location>
</feature>
<dbReference type="GO" id="GO:0004190">
    <property type="term" value="F:aspartic-type endopeptidase activity"/>
    <property type="evidence" value="ECO:0007669"/>
    <property type="project" value="UniProtKB-EC"/>
</dbReference>
<dbReference type="STRING" id="589865.DaAHT2_2329"/>
<evidence type="ECO:0000259" key="12">
    <source>
        <dbReference type="Pfam" id="PF06750"/>
    </source>
</evidence>
<dbReference type="AlphaFoldDB" id="D6Z707"/>
<comment type="similarity">
    <text evidence="2 8">Belongs to the peptidase A24 family.</text>
</comment>
<dbReference type="PANTHER" id="PTHR30487:SF0">
    <property type="entry name" value="PREPILIN LEADER PEPTIDASE_N-METHYLTRANSFERASE-RELATED"/>
    <property type="match status" value="1"/>
</dbReference>
<keyword evidence="6 10" id="KW-1133">Transmembrane helix</keyword>
<feature type="transmembrane region" description="Helical" evidence="10">
    <location>
        <begin position="138"/>
        <end position="160"/>
    </location>
</feature>
<dbReference type="RefSeq" id="WP_013164508.1">
    <property type="nucleotide sequence ID" value="NC_014216.1"/>
</dbReference>
<feature type="transmembrane region" description="Helical" evidence="10">
    <location>
        <begin position="6"/>
        <end position="32"/>
    </location>
</feature>
<feature type="transmembrane region" description="Helical" evidence="10">
    <location>
        <begin position="166"/>
        <end position="184"/>
    </location>
</feature>
<dbReference type="MEROPS" id="A24.019"/>
<dbReference type="Pfam" id="PF01478">
    <property type="entry name" value="Peptidase_A24"/>
    <property type="match status" value="1"/>
</dbReference>
<dbReference type="Proteomes" id="UP000001508">
    <property type="component" value="Chromosome"/>
</dbReference>
<evidence type="ECO:0000313" key="14">
    <source>
        <dbReference type="Proteomes" id="UP000001508"/>
    </source>
</evidence>
<proteinExistence type="inferred from homology"/>
<keyword evidence="4" id="KW-0997">Cell inner membrane</keyword>
<gene>
    <name evidence="13" type="ordered locus">DaAHT2_2329</name>
</gene>